<dbReference type="PANTHER" id="PTHR19860">
    <property type="entry name" value="DDB1- AND CUL4-ASSOCIATED FACTOR 12-RELATED"/>
    <property type="match status" value="1"/>
</dbReference>
<feature type="coiled-coil region" evidence="3">
    <location>
        <begin position="83"/>
        <end position="135"/>
    </location>
</feature>
<evidence type="ECO:0000259" key="6">
    <source>
        <dbReference type="Pfam" id="PF13271"/>
    </source>
</evidence>
<dbReference type="InterPro" id="IPR007111">
    <property type="entry name" value="NACHT_NTPase"/>
</dbReference>
<proteinExistence type="predicted"/>
<dbReference type="Pfam" id="PF13424">
    <property type="entry name" value="TPR_12"/>
    <property type="match status" value="1"/>
</dbReference>
<dbReference type="GO" id="GO:0009507">
    <property type="term" value="C:chloroplast"/>
    <property type="evidence" value="ECO:0007669"/>
    <property type="project" value="UniProtKB-SubCell"/>
</dbReference>
<evidence type="ECO:0000256" key="1">
    <source>
        <dbReference type="ARBA" id="ARBA00004229"/>
    </source>
</evidence>
<dbReference type="PANTHER" id="PTHR19860:SF40">
    <property type="entry name" value="WD40 REPEAT-CONTAINING PROTEIN"/>
    <property type="match status" value="1"/>
</dbReference>
<accession>A0A7S4K9N2</accession>
<dbReference type="Gene3D" id="1.25.40.10">
    <property type="entry name" value="Tetratricopeptide repeat domain"/>
    <property type="match status" value="1"/>
</dbReference>
<feature type="compositionally biased region" description="Basic and acidic residues" evidence="4">
    <location>
        <begin position="481"/>
        <end position="522"/>
    </location>
</feature>
<feature type="coiled-coil region" evidence="3">
    <location>
        <begin position="240"/>
        <end position="305"/>
    </location>
</feature>
<reference evidence="7" key="1">
    <citation type="submission" date="2021-01" db="EMBL/GenBank/DDBJ databases">
        <authorList>
            <person name="Corre E."/>
            <person name="Pelletier E."/>
            <person name="Niang G."/>
            <person name="Scheremetjew M."/>
            <person name="Finn R."/>
            <person name="Kale V."/>
            <person name="Holt S."/>
            <person name="Cochrane G."/>
            <person name="Meng A."/>
            <person name="Brown T."/>
            <person name="Cohen L."/>
        </authorList>
    </citation>
    <scope>NUCLEOTIDE SEQUENCE</scope>
    <source>
        <strain evidence="7">CCMP 2712</strain>
    </source>
</reference>
<evidence type="ECO:0008006" key="8">
    <source>
        <dbReference type="Google" id="ProtNLM"/>
    </source>
</evidence>
<protein>
    <recommendedName>
        <fullName evidence="8">DUF4062 domain-containing protein</fullName>
    </recommendedName>
</protein>
<feature type="compositionally biased region" description="Polar residues" evidence="4">
    <location>
        <begin position="468"/>
        <end position="478"/>
    </location>
</feature>
<organism evidence="7">
    <name type="scientific">Guillardia theta</name>
    <name type="common">Cryptophyte</name>
    <name type="synonym">Cryptomonas phi</name>
    <dbReference type="NCBI Taxonomy" id="55529"/>
    <lineage>
        <taxon>Eukaryota</taxon>
        <taxon>Cryptophyceae</taxon>
        <taxon>Pyrenomonadales</taxon>
        <taxon>Geminigeraceae</taxon>
        <taxon>Guillardia</taxon>
    </lineage>
</organism>
<feature type="region of interest" description="Disordered" evidence="4">
    <location>
        <begin position="468"/>
        <end position="522"/>
    </location>
</feature>
<evidence type="ECO:0000256" key="2">
    <source>
        <dbReference type="ARBA" id="ARBA00022737"/>
    </source>
</evidence>
<feature type="domain" description="DUF4062" evidence="6">
    <location>
        <begin position="629"/>
        <end position="716"/>
    </location>
</feature>
<keyword evidence="3" id="KW-0175">Coiled coil</keyword>
<evidence type="ECO:0000256" key="4">
    <source>
        <dbReference type="SAM" id="MobiDB-lite"/>
    </source>
</evidence>
<sequence length="1609" mass="185498">MGCGASTNVLQRLEYITELESEVQDLKAQRDEALRRVAITESEREKVAIQSLKNRDSAKAAKKRAVDVETEGSIQTAYLDAQYARIKANEEELVREVKSLRANNHLLKLEVDSAKLEISTQEKSLRKDIQTLEQERNAIASTLIENYELVILDLINKQRDMMSENIDFLQHISDLADGLKIKQVKLDTNADIERRNENLQAFNRVPFSDYVKEAKSFMMTDPNLKDLLDGKKSKQETLNLQEIEERRRIENEKIEKDRSERVKIYELADLAPKLQREVEQLKGDKSELEKENNDLKVRIAQLEIFASQVQQHHMNVNSDSLQSSEYQTFASFQQTETSVHSLSLGYNENSHLSDSVFELDAAEIEMKLDANFRDISNPKDRVKFEELFIQDTAKALGIPVSQIKIKGIKPGSIIVEFVILPDRESPREERRATPMDLANELEKQMEDQSSPLRQGIVTCSAVKLRSRPSSAASFNSPLEETGSRYDPRKIRGAMSEKGKLREQLRKEQRNQDQRRKQHSKEVEDALLFSPELADVERAVAEKELLRVPPVQESKASGAVAHKRQVEILDVEDEKLLDESESIMTDPLDESRSIDRSVSLSWWTSHQHHKLNDSLEVAGREFQHPNKHARVFIHTSFRDFIEERRDLARHVYPSLMHLCFERGVAFSPVDLFWQTANSDEACEFEQLHYALDEVDDCNYFLFWIGGKYGWVPPSESLHEVEKQRSWLSELRLSSFHALSMAEILFERAVMSNVQAAGGRVFFYFRDKSYGDAVDEKLRPHFIALDSDEDEKLDALRERMRQTHMQVLEDYFDPMNSVRQAHDDLKDAIVRDIPEVNDHIKIDFIRDINAHSAYSLSRRRSYVSVNDWYDEIHGHLDTRKHLTHPLLLVAPPGVGKTSLVSNYVSEFRSYLPQGLWILYHVGCHNESRNYQRICYFIMKSIQERFHLEEKIPKCTTPQEWQKELTVWINMAASKGRVVLIIDGLDQVDDEFGNAFDLQWLPKFFPAEVRTVITSSPGAVLDSLLSRGWPYYELGLFDKGRDWVSLDLETRAEIVERYVLHRKYKPMDPVTVNSMLEHHLSGNILFLLQLADELCILDQAGRSSEAADYMLLLQAQDLVSFFDYVLWRWEQYFDALHSNFLRRVLCIIWASRWGIAEQEILIIFQDISRISLNHFFSTTRSCWVWHNGMVNFSHQLLRSAVEFRYLPSKVEKCDMHRKIAGYLRTLTLGRRRLEEEAWQWMNGEAWLELISTINNFTAFHKLSDENNAPYSLDLRRFYRSVDLHLDAAHGLLQGIKNFEKTHPEPSEFLEIAQRLADFFANVGRPLEASEIYKKMVDQPKDVVESSLAMRMRITGLQVSLAKLYRARWNNGERDFALMNTARSYLERAFKSYSDLLIAAEDVYENVRAQKDLPQSEKDLAESILQETRSDFTDVLGIIGQVCVSQGDYESAESYLYQGLKACESFNHSNHPSVAMITQGLAELYFQKRTYDKAEAMARRTVMIRHICYGWNHPQYAHALATLASVLSAIGNEYESEQLMKRQAKILLLYPDAATHQEPVPDRTYGNELEGTTPWQGPGGSGKGRGILKSSSTYAIAKEAESSASLNALEAED</sequence>
<dbReference type="InterPro" id="IPR051191">
    <property type="entry name" value="DCAF12"/>
</dbReference>
<name>A0A7S4K9N2_GUITH</name>
<dbReference type="SUPFAM" id="SSF52540">
    <property type="entry name" value="P-loop containing nucleoside triphosphate hydrolases"/>
    <property type="match status" value="1"/>
</dbReference>
<comment type="subcellular location">
    <subcellularLocation>
        <location evidence="1">Plastid</location>
        <location evidence="1">Chloroplast</location>
    </subcellularLocation>
</comment>
<feature type="coiled-coil region" evidence="3">
    <location>
        <begin position="16"/>
        <end position="43"/>
    </location>
</feature>
<gene>
    <name evidence="7" type="ORF">GTHE00462_LOCUS10545</name>
</gene>
<evidence type="ECO:0000256" key="3">
    <source>
        <dbReference type="SAM" id="Coils"/>
    </source>
</evidence>
<dbReference type="Pfam" id="PF13271">
    <property type="entry name" value="DUF4062"/>
    <property type="match status" value="1"/>
</dbReference>
<feature type="domain" description="NACHT" evidence="5">
    <location>
        <begin position="885"/>
        <end position="1031"/>
    </location>
</feature>
<keyword evidence="2" id="KW-0677">Repeat</keyword>
<evidence type="ECO:0000259" key="5">
    <source>
        <dbReference type="Pfam" id="PF05729"/>
    </source>
</evidence>
<dbReference type="Pfam" id="PF05729">
    <property type="entry name" value="NACHT"/>
    <property type="match status" value="1"/>
</dbReference>
<dbReference type="InterPro" id="IPR027417">
    <property type="entry name" value="P-loop_NTPase"/>
</dbReference>
<dbReference type="InterPro" id="IPR025139">
    <property type="entry name" value="DUF4062"/>
</dbReference>
<dbReference type="SUPFAM" id="SSF48452">
    <property type="entry name" value="TPR-like"/>
    <property type="match status" value="1"/>
</dbReference>
<dbReference type="EMBL" id="HBKN01013533">
    <property type="protein sequence ID" value="CAE2288060.1"/>
    <property type="molecule type" value="Transcribed_RNA"/>
</dbReference>
<dbReference type="InterPro" id="IPR011990">
    <property type="entry name" value="TPR-like_helical_dom_sf"/>
</dbReference>
<dbReference type="GO" id="GO:0080008">
    <property type="term" value="C:Cul4-RING E3 ubiquitin ligase complex"/>
    <property type="evidence" value="ECO:0007669"/>
    <property type="project" value="TreeGrafter"/>
</dbReference>
<dbReference type="Gene3D" id="3.40.50.300">
    <property type="entry name" value="P-loop containing nucleotide triphosphate hydrolases"/>
    <property type="match status" value="1"/>
</dbReference>
<feature type="region of interest" description="Disordered" evidence="4">
    <location>
        <begin position="1555"/>
        <end position="1582"/>
    </location>
</feature>
<evidence type="ECO:0000313" key="7">
    <source>
        <dbReference type="EMBL" id="CAE2288060.1"/>
    </source>
</evidence>